<dbReference type="Proteomes" id="UP001597186">
    <property type="component" value="Unassembled WGS sequence"/>
</dbReference>
<accession>A0ABW4EH98</accession>
<dbReference type="SUPFAM" id="SSF54637">
    <property type="entry name" value="Thioesterase/thiol ester dehydrase-isomerase"/>
    <property type="match status" value="1"/>
</dbReference>
<reference evidence="2" key="1">
    <citation type="journal article" date="2019" name="Int. J. Syst. Evol. Microbiol.">
        <title>The Global Catalogue of Microorganisms (GCM) 10K type strain sequencing project: providing services to taxonomists for standard genome sequencing and annotation.</title>
        <authorList>
            <consortium name="The Broad Institute Genomics Platform"/>
            <consortium name="The Broad Institute Genome Sequencing Center for Infectious Disease"/>
            <person name="Wu L."/>
            <person name="Ma J."/>
        </authorList>
    </citation>
    <scope>NUCLEOTIDE SEQUENCE [LARGE SCALE GENOMIC DNA]</scope>
    <source>
        <strain evidence="2">CGMCC 1.12477</strain>
    </source>
</reference>
<proteinExistence type="predicted"/>
<keyword evidence="2" id="KW-1185">Reference proteome</keyword>
<gene>
    <name evidence="1" type="ORF">ACFTOW_12635</name>
</gene>
<protein>
    <submittedName>
        <fullName evidence="1">Uncharacterized protein</fullName>
    </submittedName>
</protein>
<evidence type="ECO:0000313" key="1">
    <source>
        <dbReference type="EMBL" id="MFD1510250.1"/>
    </source>
</evidence>
<dbReference type="RefSeq" id="WP_379916233.1">
    <property type="nucleotide sequence ID" value="NZ_JBHUDD010000059.1"/>
</dbReference>
<comment type="caution">
    <text evidence="1">The sequence shown here is derived from an EMBL/GenBank/DDBJ whole genome shotgun (WGS) entry which is preliminary data.</text>
</comment>
<sequence length="130" mass="13866">MTDKMWTFDRLIPGAGFGPVVVSLDADRVAGFEGVYGPITGDLAPDGLIVAGMMEAYIRAIQPRPKGNVHAAQKLAFTGAQARLGDTVSYTVTVLSKEQKKGRNWIIFAIEADANGKALMRGDVTAIWAA</sequence>
<dbReference type="InterPro" id="IPR029069">
    <property type="entry name" value="HotDog_dom_sf"/>
</dbReference>
<name>A0ABW4EH98_9RHOB</name>
<dbReference type="EMBL" id="JBHUDD010000059">
    <property type="protein sequence ID" value="MFD1510250.1"/>
    <property type="molecule type" value="Genomic_DNA"/>
</dbReference>
<organism evidence="1 2">
    <name type="scientific">Lacimonas salitolerans</name>
    <dbReference type="NCBI Taxonomy" id="1323750"/>
    <lineage>
        <taxon>Bacteria</taxon>
        <taxon>Pseudomonadati</taxon>
        <taxon>Pseudomonadota</taxon>
        <taxon>Alphaproteobacteria</taxon>
        <taxon>Rhodobacterales</taxon>
        <taxon>Paracoccaceae</taxon>
        <taxon>Lacimonas</taxon>
    </lineage>
</organism>
<evidence type="ECO:0000313" key="2">
    <source>
        <dbReference type="Proteomes" id="UP001597186"/>
    </source>
</evidence>
<dbReference type="Gene3D" id="3.10.129.10">
    <property type="entry name" value="Hotdog Thioesterase"/>
    <property type="match status" value="1"/>
</dbReference>